<feature type="compositionally biased region" description="Polar residues" evidence="1">
    <location>
        <begin position="78"/>
        <end position="92"/>
    </location>
</feature>
<evidence type="ECO:0000313" key="5">
    <source>
        <dbReference type="Proteomes" id="UP000005240"/>
    </source>
</evidence>
<feature type="compositionally biased region" description="Polar residues" evidence="1">
    <location>
        <begin position="103"/>
        <end position="146"/>
    </location>
</feature>
<dbReference type="VEuPathDB" id="FungiDB:PTTG_04277"/>
<evidence type="ECO:0000259" key="2">
    <source>
        <dbReference type="PROSITE" id="PS50053"/>
    </source>
</evidence>
<dbReference type="PRINTS" id="PR01217">
    <property type="entry name" value="PRICHEXTENSN"/>
</dbReference>
<dbReference type="InterPro" id="IPR022617">
    <property type="entry name" value="Rad60/SUMO-like_dom"/>
</dbReference>
<feature type="compositionally biased region" description="Low complexity" evidence="1">
    <location>
        <begin position="314"/>
        <end position="323"/>
    </location>
</feature>
<evidence type="ECO:0000256" key="1">
    <source>
        <dbReference type="SAM" id="MobiDB-lite"/>
    </source>
</evidence>
<protein>
    <submittedName>
        <fullName evidence="4">Ubiquitin-like domain-containing protein</fullName>
    </submittedName>
</protein>
<dbReference type="Gene3D" id="3.10.20.90">
    <property type="entry name" value="Phosphatidylinositol 3-kinase Catalytic Subunit, Chain A, domain 1"/>
    <property type="match status" value="1"/>
</dbReference>
<reference evidence="4" key="4">
    <citation type="submission" date="2025-05" db="UniProtKB">
        <authorList>
            <consortium name="EnsemblFungi"/>
        </authorList>
    </citation>
    <scope>IDENTIFICATION</scope>
    <source>
        <strain evidence="4">isolate 1-1 / race 1 (BBBD)</strain>
    </source>
</reference>
<organism evidence="3">
    <name type="scientific">Puccinia triticina (isolate 1-1 / race 1 (BBBD))</name>
    <name type="common">Brown leaf rust fungus</name>
    <dbReference type="NCBI Taxonomy" id="630390"/>
    <lineage>
        <taxon>Eukaryota</taxon>
        <taxon>Fungi</taxon>
        <taxon>Dikarya</taxon>
        <taxon>Basidiomycota</taxon>
        <taxon>Pucciniomycotina</taxon>
        <taxon>Pucciniomycetes</taxon>
        <taxon>Pucciniales</taxon>
        <taxon>Pucciniaceae</taxon>
        <taxon>Puccinia</taxon>
    </lineage>
</organism>
<feature type="compositionally biased region" description="Basic and acidic residues" evidence="1">
    <location>
        <begin position="213"/>
        <end position="232"/>
    </location>
</feature>
<dbReference type="EMBL" id="ADAS02000078">
    <property type="protein sequence ID" value="OAV91559.1"/>
    <property type="molecule type" value="Genomic_DNA"/>
</dbReference>
<gene>
    <name evidence="3" type="ORF">PTTG_04277</name>
</gene>
<name>A0A180GGF9_PUCT1</name>
<feature type="domain" description="Ubiquitin-like" evidence="2">
    <location>
        <begin position="811"/>
        <end position="886"/>
    </location>
</feature>
<reference evidence="3" key="2">
    <citation type="submission" date="2016-05" db="EMBL/GenBank/DDBJ databases">
        <title>Comparative analysis highlights variable genome content of wheat rusts and divergence of the mating loci.</title>
        <authorList>
            <person name="Cuomo C.A."/>
            <person name="Bakkeren G."/>
            <person name="Szabo L."/>
            <person name="Khalil H."/>
            <person name="Joly D."/>
            <person name="Goldberg J."/>
            <person name="Young S."/>
            <person name="Zeng Q."/>
            <person name="Fellers J."/>
        </authorList>
    </citation>
    <scope>NUCLEOTIDE SEQUENCE [LARGE SCALE GENOMIC DNA]</scope>
    <source>
        <strain evidence="3">1-1 BBBD Race 1</strain>
    </source>
</reference>
<dbReference type="STRING" id="630390.A0A180GGF9"/>
<reference evidence="3" key="1">
    <citation type="submission" date="2009-11" db="EMBL/GenBank/DDBJ databases">
        <authorList>
            <consortium name="The Broad Institute Genome Sequencing Platform"/>
            <person name="Ward D."/>
            <person name="Feldgarden M."/>
            <person name="Earl A."/>
            <person name="Young S.K."/>
            <person name="Zeng Q."/>
            <person name="Koehrsen M."/>
            <person name="Alvarado L."/>
            <person name="Berlin A."/>
            <person name="Bochicchio J."/>
            <person name="Borenstein D."/>
            <person name="Chapman S.B."/>
            <person name="Chen Z."/>
            <person name="Engels R."/>
            <person name="Freedman E."/>
            <person name="Gellesch M."/>
            <person name="Goldberg J."/>
            <person name="Griggs A."/>
            <person name="Gujja S."/>
            <person name="Heilman E."/>
            <person name="Heiman D."/>
            <person name="Hepburn T."/>
            <person name="Howarth C."/>
            <person name="Jen D."/>
            <person name="Larson L."/>
            <person name="Lewis B."/>
            <person name="Mehta T."/>
            <person name="Park D."/>
            <person name="Pearson M."/>
            <person name="Roberts A."/>
            <person name="Saif S."/>
            <person name="Shea T."/>
            <person name="Shenoy N."/>
            <person name="Sisk P."/>
            <person name="Stolte C."/>
            <person name="Sykes S."/>
            <person name="Thomson T."/>
            <person name="Walk T."/>
            <person name="White J."/>
            <person name="Yandava C."/>
            <person name="Izard J."/>
            <person name="Baranova O.V."/>
            <person name="Blanton J.M."/>
            <person name="Tanner A.C."/>
            <person name="Dewhirst F.E."/>
            <person name="Haas B."/>
            <person name="Nusbaum C."/>
            <person name="Birren B."/>
        </authorList>
    </citation>
    <scope>NUCLEOTIDE SEQUENCE [LARGE SCALE GENOMIC DNA]</scope>
    <source>
        <strain evidence="3">1-1 BBBD Race 1</strain>
    </source>
</reference>
<feature type="compositionally biased region" description="Low complexity" evidence="1">
    <location>
        <begin position="441"/>
        <end position="457"/>
    </location>
</feature>
<dbReference type="CDD" id="cd17080">
    <property type="entry name" value="Ubl_SLD2_Esc2_like"/>
    <property type="match status" value="1"/>
</dbReference>
<dbReference type="InterPro" id="IPR029071">
    <property type="entry name" value="Ubiquitin-like_domsf"/>
</dbReference>
<dbReference type="InterPro" id="IPR000626">
    <property type="entry name" value="Ubiquitin-like_dom"/>
</dbReference>
<accession>A0A180GGF9</accession>
<feature type="compositionally biased region" description="Low complexity" evidence="1">
    <location>
        <begin position="1"/>
        <end position="19"/>
    </location>
</feature>
<feature type="region of interest" description="Disordered" evidence="1">
    <location>
        <begin position="1"/>
        <end position="578"/>
    </location>
</feature>
<keyword evidence="5" id="KW-1185">Reference proteome</keyword>
<dbReference type="SUPFAM" id="SSF54236">
    <property type="entry name" value="Ubiquitin-like"/>
    <property type="match status" value="1"/>
</dbReference>
<feature type="compositionally biased region" description="Basic residues" evidence="1">
    <location>
        <begin position="397"/>
        <end position="406"/>
    </location>
</feature>
<proteinExistence type="predicted"/>
<feature type="compositionally biased region" description="Low complexity" evidence="1">
    <location>
        <begin position="332"/>
        <end position="347"/>
    </location>
</feature>
<feature type="compositionally biased region" description="Polar residues" evidence="1">
    <location>
        <begin position="195"/>
        <end position="212"/>
    </location>
</feature>
<reference evidence="4 5" key="3">
    <citation type="journal article" date="2017" name="G3 (Bethesda)">
        <title>Comparative analysis highlights variable genome content of wheat rusts and divergence of the mating loci.</title>
        <authorList>
            <person name="Cuomo C.A."/>
            <person name="Bakkeren G."/>
            <person name="Khalil H.B."/>
            <person name="Panwar V."/>
            <person name="Joly D."/>
            <person name="Linning R."/>
            <person name="Sakthikumar S."/>
            <person name="Song X."/>
            <person name="Adiconis X."/>
            <person name="Fan L."/>
            <person name="Goldberg J.M."/>
            <person name="Levin J.Z."/>
            <person name="Young S."/>
            <person name="Zeng Q."/>
            <person name="Anikster Y."/>
            <person name="Bruce M."/>
            <person name="Wang M."/>
            <person name="Yin C."/>
            <person name="McCallum B."/>
            <person name="Szabo L.J."/>
            <person name="Hulbert S."/>
            <person name="Chen X."/>
            <person name="Fellers J.P."/>
        </authorList>
    </citation>
    <scope>NUCLEOTIDE SEQUENCE</scope>
    <source>
        <strain evidence="4">isolate 1-1 / race 1 (BBBD)</strain>
        <strain evidence="5">Isolate 1-1 / race 1 (BBBD)</strain>
    </source>
</reference>
<sequence>MAKGKSSQPTTTQRRTSTRLAQKNGPNCQPSEPLLAELPAKKKTSKTQRAAPPQKKAIPKHTNSPPAQMDPATHHPDSNCQTSRNWEQSESGPQGGDPHLLAATTNETNSLSEITNQLETSNTNQAPEINNHQSMATNSHHGNSHLQQERHHPTELNPAMDLTSNAQVANQHPAEIAGQKDVQANGVQGHVAGSVDQSDPHGQSVSNGIVDTNRTDTRPEDNTHAGPKETHIDQQVNTNNAPEAETTRAPFSPSPSPIPQRRAKRPAPRPSSPSPALPAPATPPHKRANFSPESSASPIPVRRSLTRRPASIVPGPSRPASRPASPPDHHPSQSPSKRSRQSSRLPSTALNSPHLHPKPEIGASPSASQGHPSRPPSQDKPKTAAKPASTAPPPPKPTRRPQRPIKRVSTQPANDPNPEDDFFNLSNRKQIHFVSKTLGLNTASPAPSNPSTSKSPTRASVDPPQKNVNLVDLSGDENSDEVDPDSDDMSEEDKKAKKNNSSRALPDWTKAPKILPLDSSSDEEIEGSGHPNGNGKQAQHRSGQKPGKGGKQADTSVPEPAKSRSPTPPPQQDEEAMRKAMKSLYKTLTHQDHVSSLQKQTLEAARKLEEARLIQTLNGLDDPMVPATYTTVVARNQNRPQGSNQPANRSLGAMITLTINMVMDPRVAANATQQAKDHFERPTTFNMQSGEKFDVIYQRFHELTGLPAHQLVVSYDHIKLSPFVTPESVRIYGNTALKVYESSAWEYVTSLRRQRAHIPSQPNEEELLREELKNLPLVSQDEQGSIEAAGVSGETQDVEMASPEPAAAGLLNLTVRTKDKSRVELSVKPTTTIRSIVKNTLIELDHPLQSQPPDPKKFKIHFDGQDLPFSSTVADHDLEDDDVIDLSFL</sequence>
<dbReference type="Pfam" id="PF11976">
    <property type="entry name" value="Rad60-SLD"/>
    <property type="match status" value="1"/>
</dbReference>
<dbReference type="Proteomes" id="UP000005240">
    <property type="component" value="Unassembled WGS sequence"/>
</dbReference>
<feature type="compositionally biased region" description="Pro residues" evidence="1">
    <location>
        <begin position="268"/>
        <end position="283"/>
    </location>
</feature>
<feature type="compositionally biased region" description="Acidic residues" evidence="1">
    <location>
        <begin position="474"/>
        <end position="491"/>
    </location>
</feature>
<feature type="compositionally biased region" description="Polar residues" evidence="1">
    <location>
        <begin position="20"/>
        <end position="30"/>
    </location>
</feature>
<evidence type="ECO:0000313" key="4">
    <source>
        <dbReference type="EnsemblFungi" id="PTTG_04277-t43_1-p1"/>
    </source>
</evidence>
<dbReference type="AlphaFoldDB" id="A0A180GGF9"/>
<dbReference type="OrthoDB" id="2507576at2759"/>
<evidence type="ECO:0000313" key="3">
    <source>
        <dbReference type="EMBL" id="OAV91559.1"/>
    </source>
</evidence>
<dbReference type="EnsemblFungi" id="PTTG_04277-t43_1">
    <property type="protein sequence ID" value="PTTG_04277-t43_1-p1"/>
    <property type="gene ID" value="PTTG_04277"/>
</dbReference>
<dbReference type="PROSITE" id="PS50053">
    <property type="entry name" value="UBIQUITIN_2"/>
    <property type="match status" value="1"/>
</dbReference>